<dbReference type="RefSeq" id="WP_285758811.1">
    <property type="nucleotide sequence ID" value="NZ_BSQG01000003.1"/>
</dbReference>
<gene>
    <name evidence="1" type="ORF">Nans01_19710</name>
</gene>
<dbReference type="EMBL" id="BSQG01000003">
    <property type="protein sequence ID" value="GLU47620.1"/>
    <property type="molecule type" value="Genomic_DNA"/>
</dbReference>
<name>A0A9W6P596_9ACTN</name>
<accession>A0A9W6P596</accession>
<dbReference type="Proteomes" id="UP001165092">
    <property type="component" value="Unassembled WGS sequence"/>
</dbReference>
<proteinExistence type="predicted"/>
<evidence type="ECO:0000313" key="2">
    <source>
        <dbReference type="Proteomes" id="UP001165092"/>
    </source>
</evidence>
<protein>
    <submittedName>
        <fullName evidence="1">Uncharacterized protein</fullName>
    </submittedName>
</protein>
<comment type="caution">
    <text evidence="1">The sequence shown here is derived from an EMBL/GenBank/DDBJ whole genome shotgun (WGS) entry which is preliminary data.</text>
</comment>
<organism evidence="1 2">
    <name type="scientific">Nocardiopsis ansamitocini</name>
    <dbReference type="NCBI Taxonomy" id="1670832"/>
    <lineage>
        <taxon>Bacteria</taxon>
        <taxon>Bacillati</taxon>
        <taxon>Actinomycetota</taxon>
        <taxon>Actinomycetes</taxon>
        <taxon>Streptosporangiales</taxon>
        <taxon>Nocardiopsidaceae</taxon>
        <taxon>Nocardiopsis</taxon>
    </lineage>
</organism>
<sequence>MSADLDRLDTDELRRRAVALARERWDATYLWELVQSIPAAEAATGRQEAGETGALKASNLFSELIAEREGDHELREALRPVYLDYLERHEGSRENPRDSPSA</sequence>
<evidence type="ECO:0000313" key="1">
    <source>
        <dbReference type="EMBL" id="GLU47620.1"/>
    </source>
</evidence>
<reference evidence="1" key="1">
    <citation type="submission" date="2023-02" db="EMBL/GenBank/DDBJ databases">
        <title>Nocardiopsis ansamitocini NBRC 112285.</title>
        <authorList>
            <person name="Ichikawa N."/>
            <person name="Sato H."/>
            <person name="Tonouchi N."/>
        </authorList>
    </citation>
    <scope>NUCLEOTIDE SEQUENCE</scope>
    <source>
        <strain evidence="1">NBRC 112285</strain>
    </source>
</reference>
<keyword evidence="2" id="KW-1185">Reference proteome</keyword>
<dbReference type="AlphaFoldDB" id="A0A9W6P596"/>